<comment type="caution">
    <text evidence="3">The sequence shown here is derived from an EMBL/GenBank/DDBJ whole genome shotgun (WGS) entry which is preliminary data.</text>
</comment>
<dbReference type="InterPro" id="IPR014729">
    <property type="entry name" value="Rossmann-like_a/b/a_fold"/>
</dbReference>
<keyword evidence="4" id="KW-1185">Reference proteome</keyword>
<dbReference type="CDD" id="cd00293">
    <property type="entry name" value="USP-like"/>
    <property type="match status" value="1"/>
</dbReference>
<evidence type="ECO:0000313" key="3">
    <source>
        <dbReference type="EMBL" id="MDT9591550.1"/>
    </source>
</evidence>
<dbReference type="PRINTS" id="PR01438">
    <property type="entry name" value="UNVRSLSTRESS"/>
</dbReference>
<protein>
    <submittedName>
        <fullName evidence="3">Universal stress protein</fullName>
    </submittedName>
</protein>
<dbReference type="RefSeq" id="WP_315730512.1">
    <property type="nucleotide sequence ID" value="NZ_JAVYII010000001.1"/>
</dbReference>
<evidence type="ECO:0000313" key="4">
    <source>
        <dbReference type="Proteomes" id="UP001268542"/>
    </source>
</evidence>
<proteinExistence type="inferred from homology"/>
<reference evidence="3 4" key="1">
    <citation type="submission" date="2023-08" db="EMBL/GenBank/DDBJ databases">
        <title>Nocardioides seae sp. nov., a bacterium isolated from a soil.</title>
        <authorList>
            <person name="Wang X."/>
        </authorList>
    </citation>
    <scope>NUCLEOTIDE SEQUENCE [LARGE SCALE GENOMIC DNA]</scope>
    <source>
        <strain evidence="3 4">YZH12</strain>
    </source>
</reference>
<sequence length="134" mass="13925">MTTTPDETVLIAFTPDEFGQAALAHGIVEARRRSARIVAVNATRGDALIDERHADDAEVAHLDAELAASGLEHEIRRPVAPDVAEAVLDAAEADGATVIVVGLRKRSPVGKLVLGSVAQRVLLGAGVPVLAVKP</sequence>
<gene>
    <name evidence="3" type="ORF">RDV89_00625</name>
</gene>
<feature type="domain" description="UspA" evidence="2">
    <location>
        <begin position="8"/>
        <end position="133"/>
    </location>
</feature>
<dbReference type="InterPro" id="IPR006015">
    <property type="entry name" value="Universal_stress_UspA"/>
</dbReference>
<dbReference type="SUPFAM" id="SSF52402">
    <property type="entry name" value="Adenine nucleotide alpha hydrolases-like"/>
    <property type="match status" value="1"/>
</dbReference>
<accession>A0ABU3PQQ1</accession>
<dbReference type="Pfam" id="PF00582">
    <property type="entry name" value="Usp"/>
    <property type="match status" value="1"/>
</dbReference>
<dbReference type="Proteomes" id="UP001268542">
    <property type="component" value="Unassembled WGS sequence"/>
</dbReference>
<dbReference type="EMBL" id="JAVYII010000001">
    <property type="protein sequence ID" value="MDT9591550.1"/>
    <property type="molecule type" value="Genomic_DNA"/>
</dbReference>
<evidence type="ECO:0000256" key="1">
    <source>
        <dbReference type="ARBA" id="ARBA00008791"/>
    </source>
</evidence>
<organism evidence="3 4">
    <name type="scientific">Nocardioides imazamoxiresistens</name>
    <dbReference type="NCBI Taxonomy" id="3231893"/>
    <lineage>
        <taxon>Bacteria</taxon>
        <taxon>Bacillati</taxon>
        <taxon>Actinomycetota</taxon>
        <taxon>Actinomycetes</taxon>
        <taxon>Propionibacteriales</taxon>
        <taxon>Nocardioidaceae</taxon>
        <taxon>Nocardioides</taxon>
    </lineage>
</organism>
<dbReference type="InterPro" id="IPR006016">
    <property type="entry name" value="UspA"/>
</dbReference>
<comment type="similarity">
    <text evidence="1">Belongs to the universal stress protein A family.</text>
</comment>
<dbReference type="Gene3D" id="3.40.50.620">
    <property type="entry name" value="HUPs"/>
    <property type="match status" value="1"/>
</dbReference>
<name>A0ABU3PQQ1_9ACTN</name>
<evidence type="ECO:0000259" key="2">
    <source>
        <dbReference type="Pfam" id="PF00582"/>
    </source>
</evidence>